<feature type="compositionally biased region" description="Basic and acidic residues" evidence="1">
    <location>
        <begin position="155"/>
        <end position="164"/>
    </location>
</feature>
<proteinExistence type="predicted"/>
<comment type="caution">
    <text evidence="2">The sequence shown here is derived from an EMBL/GenBank/DDBJ whole genome shotgun (WGS) entry which is preliminary data.</text>
</comment>
<gene>
    <name evidence="2" type="ORF">ACFSJ0_48795</name>
</gene>
<dbReference type="Proteomes" id="UP001597097">
    <property type="component" value="Unassembled WGS sequence"/>
</dbReference>
<feature type="compositionally biased region" description="Low complexity" evidence="1">
    <location>
        <begin position="137"/>
        <end position="147"/>
    </location>
</feature>
<evidence type="ECO:0000313" key="3">
    <source>
        <dbReference type="Proteomes" id="UP001597097"/>
    </source>
</evidence>
<sequence>MLNCEAPWPPPIARGGRPHKYCSDACRWVFGRIRARRWCPLTQRHQRQDDTRKQRRHLRDQAEHLAQTAGKLALDLHAEDLASPAQQTGWKPGAIADYTATALPLLAQARAVLAAAVAADRAVAPPGTRSPQSWMSALTPPLAATAADGMPATRLSREETSRRE</sequence>
<evidence type="ECO:0000256" key="1">
    <source>
        <dbReference type="SAM" id="MobiDB-lite"/>
    </source>
</evidence>
<dbReference type="EMBL" id="JBHUCM010000045">
    <property type="protein sequence ID" value="MFD1545017.1"/>
    <property type="molecule type" value="Genomic_DNA"/>
</dbReference>
<protein>
    <submittedName>
        <fullName evidence="2">Uncharacterized protein</fullName>
    </submittedName>
</protein>
<evidence type="ECO:0000313" key="2">
    <source>
        <dbReference type="EMBL" id="MFD1545017.1"/>
    </source>
</evidence>
<keyword evidence="3" id="KW-1185">Reference proteome</keyword>
<dbReference type="RefSeq" id="WP_219528982.1">
    <property type="nucleotide sequence ID" value="NZ_JAHKRM010000005.1"/>
</dbReference>
<feature type="region of interest" description="Disordered" evidence="1">
    <location>
        <begin position="124"/>
        <end position="164"/>
    </location>
</feature>
<organism evidence="2 3">
    <name type="scientific">Nonomuraea guangzhouensis</name>
    <dbReference type="NCBI Taxonomy" id="1291555"/>
    <lineage>
        <taxon>Bacteria</taxon>
        <taxon>Bacillati</taxon>
        <taxon>Actinomycetota</taxon>
        <taxon>Actinomycetes</taxon>
        <taxon>Streptosporangiales</taxon>
        <taxon>Streptosporangiaceae</taxon>
        <taxon>Nonomuraea</taxon>
    </lineage>
</organism>
<name>A0ABW4GUR9_9ACTN</name>
<reference evidence="3" key="1">
    <citation type="journal article" date="2019" name="Int. J. Syst. Evol. Microbiol.">
        <title>The Global Catalogue of Microorganisms (GCM) 10K type strain sequencing project: providing services to taxonomists for standard genome sequencing and annotation.</title>
        <authorList>
            <consortium name="The Broad Institute Genomics Platform"/>
            <consortium name="The Broad Institute Genome Sequencing Center for Infectious Disease"/>
            <person name="Wu L."/>
            <person name="Ma J."/>
        </authorList>
    </citation>
    <scope>NUCLEOTIDE SEQUENCE [LARGE SCALE GENOMIC DNA]</scope>
    <source>
        <strain evidence="3">CGMCC 1.15399</strain>
    </source>
</reference>
<accession>A0ABW4GUR9</accession>